<dbReference type="HOGENOM" id="CLU_066043_0_0_1"/>
<sequence length="294" mass="33617">MSTSELVLKLAALLEQSLESVEVLPGSVEEWSAQGARLDYPFILVEGHLGIPKKVLYMLYIAAIAMFHRSESEKHIAASTSVVLLANSAHQTALNTRKRLILRRVLSMEREIAFTRLLLCGSSECAKQSIIWDHRRWIFGHLYGTTARVLSDRLQILQGWLDPLEGEKLPSIPADVARKELSLVRHACGIYPRNYHGWNHWRYIMNVVYVYLDQGKEWKELADEEFSVMMKWVDSHVSDYTAMHHLVGFVERFGLDRTALINQVSDLKAHYASHEALEKYSRLLGEGVDKITNT</sequence>
<keyword evidence="3" id="KW-0808">Transferase</keyword>
<proteinExistence type="inferred from homology"/>
<dbReference type="GO" id="GO:0008318">
    <property type="term" value="F:protein prenyltransferase activity"/>
    <property type="evidence" value="ECO:0007669"/>
    <property type="project" value="InterPro"/>
</dbReference>
<evidence type="ECO:0000313" key="5">
    <source>
        <dbReference type="EMBL" id="KIL68801.1"/>
    </source>
</evidence>
<dbReference type="Gene3D" id="1.25.40.120">
    <property type="entry name" value="Protein prenylyltransferase"/>
    <property type="match status" value="1"/>
</dbReference>
<dbReference type="GO" id="GO:0005737">
    <property type="term" value="C:cytoplasm"/>
    <property type="evidence" value="ECO:0007669"/>
    <property type="project" value="TreeGrafter"/>
</dbReference>
<comment type="similarity">
    <text evidence="1">Belongs to the protein prenyltransferase subunit alpha family.</text>
</comment>
<dbReference type="PANTHER" id="PTHR11129">
    <property type="entry name" value="PROTEIN FARNESYLTRANSFERASE ALPHA SUBUNIT/RAB GERANYLGERANYL TRANSFERASE ALPHA SUBUNIT"/>
    <property type="match status" value="1"/>
</dbReference>
<evidence type="ECO:0000313" key="6">
    <source>
        <dbReference type="Proteomes" id="UP000054549"/>
    </source>
</evidence>
<protein>
    <submittedName>
        <fullName evidence="5">Uncharacterized protein</fullName>
    </submittedName>
</protein>
<dbReference type="InParanoid" id="A0A0C2XH92"/>
<dbReference type="SUPFAM" id="SSF48439">
    <property type="entry name" value="Protein prenylyltransferase"/>
    <property type="match status" value="1"/>
</dbReference>
<keyword evidence="6" id="KW-1185">Reference proteome</keyword>
<evidence type="ECO:0000256" key="2">
    <source>
        <dbReference type="ARBA" id="ARBA00022602"/>
    </source>
</evidence>
<keyword evidence="2" id="KW-0637">Prenyltransferase</keyword>
<dbReference type="AlphaFoldDB" id="A0A0C2XH92"/>
<gene>
    <name evidence="5" type="ORF">M378DRAFT_1057835</name>
</gene>
<dbReference type="EMBL" id="KN818227">
    <property type="protein sequence ID" value="KIL68801.1"/>
    <property type="molecule type" value="Genomic_DNA"/>
</dbReference>
<name>A0A0C2XH92_AMAMK</name>
<accession>A0A0C2XH92</accession>
<dbReference type="InterPro" id="IPR002088">
    <property type="entry name" value="Prenyl_trans_a"/>
</dbReference>
<organism evidence="5 6">
    <name type="scientific">Amanita muscaria (strain Koide BX008)</name>
    <dbReference type="NCBI Taxonomy" id="946122"/>
    <lineage>
        <taxon>Eukaryota</taxon>
        <taxon>Fungi</taxon>
        <taxon>Dikarya</taxon>
        <taxon>Basidiomycota</taxon>
        <taxon>Agaricomycotina</taxon>
        <taxon>Agaricomycetes</taxon>
        <taxon>Agaricomycetidae</taxon>
        <taxon>Agaricales</taxon>
        <taxon>Pluteineae</taxon>
        <taxon>Amanitaceae</taxon>
        <taxon>Amanita</taxon>
    </lineage>
</organism>
<evidence type="ECO:0000256" key="3">
    <source>
        <dbReference type="ARBA" id="ARBA00022679"/>
    </source>
</evidence>
<evidence type="ECO:0000256" key="4">
    <source>
        <dbReference type="ARBA" id="ARBA00022737"/>
    </source>
</evidence>
<dbReference type="Pfam" id="PF01239">
    <property type="entry name" value="PPTA"/>
    <property type="match status" value="2"/>
</dbReference>
<evidence type="ECO:0000256" key="1">
    <source>
        <dbReference type="ARBA" id="ARBA00006734"/>
    </source>
</evidence>
<dbReference type="OrthoDB" id="1924260at2759"/>
<reference evidence="5 6" key="1">
    <citation type="submission" date="2014-04" db="EMBL/GenBank/DDBJ databases">
        <title>Evolutionary Origins and Diversification of the Mycorrhizal Mutualists.</title>
        <authorList>
            <consortium name="DOE Joint Genome Institute"/>
            <consortium name="Mycorrhizal Genomics Consortium"/>
            <person name="Kohler A."/>
            <person name="Kuo A."/>
            <person name="Nagy L.G."/>
            <person name="Floudas D."/>
            <person name="Copeland A."/>
            <person name="Barry K.W."/>
            <person name="Cichocki N."/>
            <person name="Veneault-Fourrey C."/>
            <person name="LaButti K."/>
            <person name="Lindquist E.A."/>
            <person name="Lipzen A."/>
            <person name="Lundell T."/>
            <person name="Morin E."/>
            <person name="Murat C."/>
            <person name="Riley R."/>
            <person name="Ohm R."/>
            <person name="Sun H."/>
            <person name="Tunlid A."/>
            <person name="Henrissat B."/>
            <person name="Grigoriev I.V."/>
            <person name="Hibbett D.S."/>
            <person name="Martin F."/>
        </authorList>
    </citation>
    <scope>NUCLEOTIDE SEQUENCE [LARGE SCALE GENOMIC DNA]</scope>
    <source>
        <strain evidence="5 6">Koide BX008</strain>
    </source>
</reference>
<keyword evidence="4" id="KW-0677">Repeat</keyword>
<dbReference type="Proteomes" id="UP000054549">
    <property type="component" value="Unassembled WGS sequence"/>
</dbReference>
<dbReference type="PANTHER" id="PTHR11129:SF3">
    <property type="entry name" value="PROTEIN PRENYLTRANSFERASE ALPHA SUBUNIT REPEAT-CONTAINING PROTEIN 1"/>
    <property type="match status" value="1"/>
</dbReference>